<dbReference type="Proteomes" id="UP000707731">
    <property type="component" value="Unassembled WGS sequence"/>
</dbReference>
<feature type="region of interest" description="Disordered" evidence="1">
    <location>
        <begin position="85"/>
        <end position="107"/>
    </location>
</feature>
<keyword evidence="3" id="KW-1185">Reference proteome</keyword>
<protein>
    <recommendedName>
        <fullName evidence="4">Ribbon-helix-helix protein CopG domain-containing protein</fullName>
    </recommendedName>
</protein>
<evidence type="ECO:0008006" key="4">
    <source>
        <dbReference type="Google" id="ProtNLM"/>
    </source>
</evidence>
<sequence length="107" mass="12180">MAFQLSARRTHEFIQRSSACLSSIFRYRELALTTMARPVSMPPSKLSGVRLSIDLLEACDEAIRERGLTKREFFERALRRELVLGQPEPEAPGQEALDLDVDRKECA</sequence>
<evidence type="ECO:0000313" key="2">
    <source>
        <dbReference type="EMBL" id="MBF6358274.1"/>
    </source>
</evidence>
<dbReference type="EMBL" id="JADLQN010000011">
    <property type="protein sequence ID" value="MBF6358274.1"/>
    <property type="molecule type" value="Genomic_DNA"/>
</dbReference>
<evidence type="ECO:0000313" key="3">
    <source>
        <dbReference type="Proteomes" id="UP000707731"/>
    </source>
</evidence>
<dbReference type="RefSeq" id="WP_195005112.1">
    <property type="nucleotide sequence ID" value="NZ_JADLQN010000011.1"/>
</dbReference>
<proteinExistence type="predicted"/>
<organism evidence="2 3">
    <name type="scientific">Nocardia higoensis</name>
    <dbReference type="NCBI Taxonomy" id="228599"/>
    <lineage>
        <taxon>Bacteria</taxon>
        <taxon>Bacillati</taxon>
        <taxon>Actinomycetota</taxon>
        <taxon>Actinomycetes</taxon>
        <taxon>Mycobacteriales</taxon>
        <taxon>Nocardiaceae</taxon>
        <taxon>Nocardia</taxon>
    </lineage>
</organism>
<evidence type="ECO:0000256" key="1">
    <source>
        <dbReference type="SAM" id="MobiDB-lite"/>
    </source>
</evidence>
<comment type="caution">
    <text evidence="2">The sequence shown here is derived from an EMBL/GenBank/DDBJ whole genome shotgun (WGS) entry which is preliminary data.</text>
</comment>
<reference evidence="2 3" key="1">
    <citation type="submission" date="2020-10" db="EMBL/GenBank/DDBJ databases">
        <title>Identification of Nocardia species via Next-generation sequencing and recognition of intraspecies genetic diversity.</title>
        <authorList>
            <person name="Li P."/>
            <person name="Li P."/>
            <person name="Lu B."/>
        </authorList>
    </citation>
    <scope>NUCLEOTIDE SEQUENCE [LARGE SCALE GENOMIC DNA]</scope>
    <source>
        <strain evidence="2 3">BJ06-0143</strain>
    </source>
</reference>
<gene>
    <name evidence="2" type="ORF">IU449_27635</name>
</gene>
<accession>A0ABS0DMJ5</accession>
<name>A0ABS0DMJ5_9NOCA</name>